<proteinExistence type="predicted"/>
<reference evidence="2 3" key="1">
    <citation type="submission" date="2021-01" db="EMBL/GenBank/DDBJ databases">
        <title>C459-1 draft genome sequence.</title>
        <authorList>
            <person name="Zhang X.-F."/>
        </authorList>
    </citation>
    <scope>NUCLEOTIDE SEQUENCE [LARGE SCALE GENOMIC DNA]</scope>
    <source>
        <strain evidence="3">C459-1</strain>
    </source>
</reference>
<evidence type="ECO:0000313" key="3">
    <source>
        <dbReference type="Proteomes" id="UP000625283"/>
    </source>
</evidence>
<dbReference type="SUPFAM" id="SSF51445">
    <property type="entry name" value="(Trans)glycosidases"/>
    <property type="match status" value="1"/>
</dbReference>
<keyword evidence="3" id="KW-1185">Reference proteome</keyword>
<gene>
    <name evidence="2" type="ORF">JKG61_18055</name>
</gene>
<comment type="caution">
    <text evidence="2">The sequence shown here is derived from an EMBL/GenBank/DDBJ whole genome shotgun (WGS) entry which is preliminary data.</text>
</comment>
<dbReference type="Proteomes" id="UP000625283">
    <property type="component" value="Unassembled WGS sequence"/>
</dbReference>
<dbReference type="RefSeq" id="WP_202104360.1">
    <property type="nucleotide sequence ID" value="NZ_JAERTY010000010.1"/>
</dbReference>
<feature type="signal peptide" evidence="1">
    <location>
        <begin position="1"/>
        <end position="20"/>
    </location>
</feature>
<evidence type="ECO:0000256" key="1">
    <source>
        <dbReference type="SAM" id="SignalP"/>
    </source>
</evidence>
<dbReference type="EMBL" id="JAERTY010000010">
    <property type="protein sequence ID" value="MBL1410668.1"/>
    <property type="molecule type" value="Genomic_DNA"/>
</dbReference>
<evidence type="ECO:0000313" key="2">
    <source>
        <dbReference type="EMBL" id="MBL1410668.1"/>
    </source>
</evidence>
<sequence>MLKCLILVAFIGLSSSLIQAQDRYKSRVGSASEKVYSTNARNLKKIKGNSIQIDPSVLYSCNISPDSLIRDLKKAKITSVHLLVVNSWDGQKDDNLFRPAYLDALKRNDIAIWLMLPGNCMYDQLPKEWEMEFITPFAEQNLRFYSFHQEAYIQWQERRIERIFKNYDFEGIGFAESYFPEWNTIHTNGHYGDISLFARTKFTRDFLNSPDEILTFDAIYNNPELFSKWQDFRVDAILEFNRRVKDVVRRVSPTTVFASWVIAVLGGSVSEIRQHYGLDLARIAKEVKPDVMFVQTSYQEWGNPTLPIDYIKGYKYAKEAIEQANPQVKVGVQADITSLSYHNPGIGVRVPAWWLKFMEYSKELGYYTNTSYEYAFSKKQGLWPN</sequence>
<dbReference type="InterPro" id="IPR017853">
    <property type="entry name" value="GH"/>
</dbReference>
<keyword evidence="1" id="KW-0732">Signal</keyword>
<organism evidence="2 3">
    <name type="scientific">Sphingobacterium faecale</name>
    <dbReference type="NCBI Taxonomy" id="2803775"/>
    <lineage>
        <taxon>Bacteria</taxon>
        <taxon>Pseudomonadati</taxon>
        <taxon>Bacteroidota</taxon>
        <taxon>Sphingobacteriia</taxon>
        <taxon>Sphingobacteriales</taxon>
        <taxon>Sphingobacteriaceae</taxon>
        <taxon>Sphingobacterium</taxon>
    </lineage>
</organism>
<feature type="chain" id="PRO_5046148704" description="DUF4434 domain-containing protein" evidence="1">
    <location>
        <begin position="21"/>
        <end position="385"/>
    </location>
</feature>
<dbReference type="Gene3D" id="3.20.20.80">
    <property type="entry name" value="Glycosidases"/>
    <property type="match status" value="1"/>
</dbReference>
<protein>
    <recommendedName>
        <fullName evidence="4">DUF4434 domain-containing protein</fullName>
    </recommendedName>
</protein>
<accession>A0ABS1R7L2</accession>
<evidence type="ECO:0008006" key="4">
    <source>
        <dbReference type="Google" id="ProtNLM"/>
    </source>
</evidence>
<name>A0ABS1R7L2_9SPHI</name>